<evidence type="ECO:0000313" key="4">
    <source>
        <dbReference type="Proteomes" id="UP000053593"/>
    </source>
</evidence>
<reference evidence="3 4" key="1">
    <citation type="submission" date="2014-04" db="EMBL/GenBank/DDBJ databases">
        <title>Evolutionary Origins and Diversification of the Mycorrhizal Mutualists.</title>
        <authorList>
            <consortium name="DOE Joint Genome Institute"/>
            <consortium name="Mycorrhizal Genomics Consortium"/>
            <person name="Kohler A."/>
            <person name="Kuo A."/>
            <person name="Nagy L.G."/>
            <person name="Floudas D."/>
            <person name="Copeland A."/>
            <person name="Barry K.W."/>
            <person name="Cichocki N."/>
            <person name="Veneault-Fourrey C."/>
            <person name="LaButti K."/>
            <person name="Lindquist E.A."/>
            <person name="Lipzen A."/>
            <person name="Lundell T."/>
            <person name="Morin E."/>
            <person name="Murat C."/>
            <person name="Riley R."/>
            <person name="Ohm R."/>
            <person name="Sun H."/>
            <person name="Tunlid A."/>
            <person name="Henrissat B."/>
            <person name="Grigoriev I.V."/>
            <person name="Hibbett D.S."/>
            <person name="Martin F."/>
        </authorList>
    </citation>
    <scope>NUCLEOTIDE SEQUENCE [LARGE SCALE GENOMIC DNA]</scope>
    <source>
        <strain evidence="3 4">FD-317 M1</strain>
    </source>
</reference>
<keyword evidence="2" id="KW-0812">Transmembrane</keyword>
<dbReference type="AlphaFoldDB" id="A0A0D0BWN8"/>
<dbReference type="OrthoDB" id="16982at2759"/>
<keyword evidence="2" id="KW-1133">Transmembrane helix</keyword>
<protein>
    <submittedName>
        <fullName evidence="3">Uncharacterized protein</fullName>
    </submittedName>
</protein>
<name>A0A0D0BWN8_9AGAR</name>
<keyword evidence="4" id="KW-1185">Reference proteome</keyword>
<feature type="compositionally biased region" description="Low complexity" evidence="1">
    <location>
        <begin position="1"/>
        <end position="14"/>
    </location>
</feature>
<sequence length="188" mass="21139">MPKTTPDSSTTPDTFSARDEPPELRLSGLRTFVVLEIIWKRLMKMLTLPMLCISNTLPDDPRPELAFDTPSFQTMTDESEMYNGPLMRHLKVPFVTKYPVGGVYIMFVNLLFVVFFAIFDWAVFFTWVKELESKRKPVPALLAAIANQGTIFTLSLLSVILLSFVIGMAVASISAQPSTGMGVVWFDY</sequence>
<evidence type="ECO:0000313" key="3">
    <source>
        <dbReference type="EMBL" id="KIK54139.1"/>
    </source>
</evidence>
<feature type="transmembrane region" description="Helical" evidence="2">
    <location>
        <begin position="140"/>
        <end position="173"/>
    </location>
</feature>
<evidence type="ECO:0000256" key="2">
    <source>
        <dbReference type="SAM" id="Phobius"/>
    </source>
</evidence>
<gene>
    <name evidence="3" type="ORF">GYMLUDRAFT_249745</name>
</gene>
<proteinExistence type="predicted"/>
<dbReference type="Proteomes" id="UP000053593">
    <property type="component" value="Unassembled WGS sequence"/>
</dbReference>
<feature type="transmembrane region" description="Helical" evidence="2">
    <location>
        <begin position="103"/>
        <end position="128"/>
    </location>
</feature>
<accession>A0A0D0BWN8</accession>
<dbReference type="HOGENOM" id="CLU_1441209_0_0_1"/>
<keyword evidence="2" id="KW-0472">Membrane</keyword>
<dbReference type="EMBL" id="KN834819">
    <property type="protein sequence ID" value="KIK54139.1"/>
    <property type="molecule type" value="Genomic_DNA"/>
</dbReference>
<evidence type="ECO:0000256" key="1">
    <source>
        <dbReference type="SAM" id="MobiDB-lite"/>
    </source>
</evidence>
<feature type="region of interest" description="Disordered" evidence="1">
    <location>
        <begin position="1"/>
        <end position="21"/>
    </location>
</feature>
<organism evidence="3 4">
    <name type="scientific">Collybiopsis luxurians FD-317 M1</name>
    <dbReference type="NCBI Taxonomy" id="944289"/>
    <lineage>
        <taxon>Eukaryota</taxon>
        <taxon>Fungi</taxon>
        <taxon>Dikarya</taxon>
        <taxon>Basidiomycota</taxon>
        <taxon>Agaricomycotina</taxon>
        <taxon>Agaricomycetes</taxon>
        <taxon>Agaricomycetidae</taxon>
        <taxon>Agaricales</taxon>
        <taxon>Marasmiineae</taxon>
        <taxon>Omphalotaceae</taxon>
        <taxon>Collybiopsis</taxon>
        <taxon>Collybiopsis luxurians</taxon>
    </lineage>
</organism>